<reference evidence="2" key="1">
    <citation type="submission" date="2016-07" db="EMBL/GenBank/DDBJ databases">
        <authorList>
            <person name="See-Too W.S."/>
        </authorList>
    </citation>
    <scope>NUCLEOTIDE SEQUENCE [LARGE SCALE GENOMIC DNA]</scope>
    <source>
        <strain evidence="2">DSM 24743</strain>
    </source>
</reference>
<dbReference type="KEGG" id="phc:BBI08_13985"/>
<dbReference type="EMBL" id="CP016537">
    <property type="protein sequence ID" value="ANU14895.1"/>
    <property type="molecule type" value="Genomic_DNA"/>
</dbReference>
<organism evidence="1 2">
    <name type="scientific">Planococcus halocryophilus</name>
    <dbReference type="NCBI Taxonomy" id="1215089"/>
    <lineage>
        <taxon>Bacteria</taxon>
        <taxon>Bacillati</taxon>
        <taxon>Bacillota</taxon>
        <taxon>Bacilli</taxon>
        <taxon>Bacillales</taxon>
        <taxon>Caryophanaceae</taxon>
        <taxon>Planococcus</taxon>
    </lineage>
</organism>
<dbReference type="InterPro" id="IPR032710">
    <property type="entry name" value="NTF2-like_dom_sf"/>
</dbReference>
<gene>
    <name evidence="1" type="ORF">BBI08_13985</name>
</gene>
<evidence type="ECO:0000313" key="1">
    <source>
        <dbReference type="EMBL" id="ANU14895.1"/>
    </source>
</evidence>
<reference evidence="2" key="2">
    <citation type="submission" date="2016-10" db="EMBL/GenBank/DDBJ databases">
        <authorList>
            <person name="See-Too W.S."/>
        </authorList>
    </citation>
    <scope>NUCLEOTIDE SEQUENCE [LARGE SCALE GENOMIC DNA]</scope>
    <source>
        <strain evidence="2">DSM 24743</strain>
    </source>
</reference>
<dbReference type="Gene3D" id="3.10.450.50">
    <property type="match status" value="1"/>
</dbReference>
<evidence type="ECO:0000313" key="2">
    <source>
        <dbReference type="Proteomes" id="UP000092687"/>
    </source>
</evidence>
<dbReference type="OrthoDB" id="2427386at2"/>
<protein>
    <recommendedName>
        <fullName evidence="3">SnoaL-like domain-containing protein</fullName>
    </recommendedName>
</protein>
<sequence>MENTINIANQWIEKVNDKNIKAVLEVSDPHIELVGPRGVAEGHDILRKWIEQSGIHMETQDYYAKGDEVICVQKATWEHQSGHVTIYTYMQMRNGKVHRLGRYDTLDDAFGECHLSEEDLVE</sequence>
<evidence type="ECO:0008006" key="3">
    <source>
        <dbReference type="Google" id="ProtNLM"/>
    </source>
</evidence>
<accession>A0A1C7DTU5</accession>
<dbReference type="Proteomes" id="UP000092687">
    <property type="component" value="Chromosome"/>
</dbReference>
<dbReference type="RefSeq" id="WP_008496301.1">
    <property type="nucleotide sequence ID" value="NZ_CP016537.2"/>
</dbReference>
<keyword evidence="2" id="KW-1185">Reference proteome</keyword>
<dbReference type="SUPFAM" id="SSF54427">
    <property type="entry name" value="NTF2-like"/>
    <property type="match status" value="1"/>
</dbReference>
<proteinExistence type="predicted"/>
<name>A0A1C7DTU5_9BACL</name>
<dbReference type="AlphaFoldDB" id="A0A1C7DTU5"/>